<reference evidence="12" key="1">
    <citation type="submission" date="2016-08" db="EMBL/GenBank/DDBJ databases">
        <authorList>
            <person name="Merda D."/>
            <person name="Briand M."/>
            <person name="Taghouti G."/>
            <person name="Carrere S."/>
            <person name="Gouzy J."/>
            <person name="Portier P."/>
            <person name="Jacques M.-A."/>
            <person name="Fischer-Le Saux M."/>
        </authorList>
    </citation>
    <scope>NUCLEOTIDE SEQUENCE [LARGE SCALE GENOMIC DNA]</scope>
    <source>
        <strain evidence="12">CFBP1156</strain>
    </source>
</reference>
<evidence type="ECO:0000259" key="10">
    <source>
        <dbReference type="SMART" id="SM00986"/>
    </source>
</evidence>
<dbReference type="GO" id="GO:0051539">
    <property type="term" value="F:4 iron, 4 sulfur cluster binding"/>
    <property type="evidence" value="ECO:0007669"/>
    <property type="project" value="UniProtKB-KW"/>
</dbReference>
<dbReference type="InterPro" id="IPR025404">
    <property type="entry name" value="DUF4130"/>
</dbReference>
<sequence>MFRAEVVPGWGLEAWRAAARAAWCAQVAPASLLWEGDAQGGLLIGTEVAALPATVAAPRVSAEFLALAGAVLCHRDSQRHALLYRLLWRIASGERALLQRVTDADVHRAQQWAQAVRRDSHKMKAFVRFREVPGEDEAFVAWFEPEHRIVDRIAPFFARRFAGMRWAILTPYRSVRWDGAALQFGAGAQRADAPADDAQDALWRIYYANTFNPARLNPGMMRQEMPQKYWKNLPETQLLPGLIRDAGQRVRAMAERAPAPVRRRIPAPLPVAVDADGSLDALRAAARECRRCALWQPATQAVFGEGPHDAAVMVVGEQPGDEEDLSGRPFVGPAGRLFDRALVELGIARAGLYVTNAVKHFRFEQRGKARLHRTPDRAQVEACRFWLAGELARVRPRIVLCLGATAARAVLGNGFALMAQRGQWQTLADGTRALASVHPSWVLRQRGGEAGEAAYRGFVDDLRALAQAGETPRVADAQQDR</sequence>
<evidence type="ECO:0000256" key="8">
    <source>
        <dbReference type="ARBA" id="ARBA00023014"/>
    </source>
</evidence>
<dbReference type="NCBIfam" id="TIGR03915">
    <property type="entry name" value="SAM_7_link_chp"/>
    <property type="match status" value="1"/>
</dbReference>
<dbReference type="GO" id="GO:0006281">
    <property type="term" value="P:DNA repair"/>
    <property type="evidence" value="ECO:0007669"/>
    <property type="project" value="UniProtKB-KW"/>
</dbReference>
<keyword evidence="8" id="KW-0411">Iron-sulfur</keyword>
<dbReference type="PANTHER" id="PTHR33693:SF9">
    <property type="entry name" value="TYPE-4 URACIL-DNA GLYCOSYLASE"/>
    <property type="match status" value="1"/>
</dbReference>
<keyword evidence="6" id="KW-0378">Hydrolase</keyword>
<organism evidence="11 12">
    <name type="scientific">Xanthomonas hyacinthi</name>
    <dbReference type="NCBI Taxonomy" id="56455"/>
    <lineage>
        <taxon>Bacteria</taxon>
        <taxon>Pseudomonadati</taxon>
        <taxon>Pseudomonadota</taxon>
        <taxon>Gammaproteobacteria</taxon>
        <taxon>Lysobacterales</taxon>
        <taxon>Lysobacteraceae</taxon>
        <taxon>Xanthomonas</taxon>
    </lineage>
</organism>
<dbReference type="InterPro" id="IPR036895">
    <property type="entry name" value="Uracil-DNA_glycosylase-like_sf"/>
</dbReference>
<gene>
    <name evidence="11" type="ORF">XhyaCFBP1156_13410</name>
</gene>
<dbReference type="SMART" id="SM00987">
    <property type="entry name" value="UreE_C"/>
    <property type="match status" value="1"/>
</dbReference>
<evidence type="ECO:0000256" key="5">
    <source>
        <dbReference type="ARBA" id="ARBA00022763"/>
    </source>
</evidence>
<name>A0A2S7EUC6_9XANT</name>
<keyword evidence="12" id="KW-1185">Reference proteome</keyword>
<dbReference type="RefSeq" id="WP_104558631.1">
    <property type="nucleotide sequence ID" value="NZ_CP043476.1"/>
</dbReference>
<dbReference type="CDD" id="cd10030">
    <property type="entry name" value="UDG-F4_TTUDGA_SPO1dp_like"/>
    <property type="match status" value="1"/>
</dbReference>
<dbReference type="InterPro" id="IPR005273">
    <property type="entry name" value="Ura-DNA_glyco_family4"/>
</dbReference>
<dbReference type="PANTHER" id="PTHR33693">
    <property type="entry name" value="TYPE-5 URACIL-DNA GLYCOSYLASE"/>
    <property type="match status" value="1"/>
</dbReference>
<evidence type="ECO:0000256" key="6">
    <source>
        <dbReference type="ARBA" id="ARBA00022801"/>
    </source>
</evidence>
<dbReference type="GO" id="GO:0097506">
    <property type="term" value="F:deaminated base DNA N-glycosylase activity"/>
    <property type="evidence" value="ECO:0007669"/>
    <property type="project" value="UniProtKB-ARBA"/>
</dbReference>
<keyword evidence="7" id="KW-0408">Iron</keyword>
<keyword evidence="9" id="KW-0234">DNA repair</keyword>
<dbReference type="SMART" id="SM00986">
    <property type="entry name" value="UDG"/>
    <property type="match status" value="1"/>
</dbReference>
<dbReference type="Proteomes" id="UP000238261">
    <property type="component" value="Unassembled WGS sequence"/>
</dbReference>
<dbReference type="OrthoDB" id="5290748at2"/>
<keyword evidence="3" id="KW-0004">4Fe-4S</keyword>
<evidence type="ECO:0000313" key="12">
    <source>
        <dbReference type="Proteomes" id="UP000238261"/>
    </source>
</evidence>
<evidence type="ECO:0000256" key="2">
    <source>
        <dbReference type="ARBA" id="ARBA00019403"/>
    </source>
</evidence>
<keyword evidence="5" id="KW-0227">DNA damage</keyword>
<dbReference type="NCBIfam" id="TIGR03914">
    <property type="entry name" value="UDG_fam_dom"/>
    <property type="match status" value="1"/>
</dbReference>
<evidence type="ECO:0000256" key="4">
    <source>
        <dbReference type="ARBA" id="ARBA00022723"/>
    </source>
</evidence>
<dbReference type="AlphaFoldDB" id="A0A2S7EUC6"/>
<dbReference type="EMBL" id="MDEG01000012">
    <property type="protein sequence ID" value="PPU96764.1"/>
    <property type="molecule type" value="Genomic_DNA"/>
</dbReference>
<protein>
    <recommendedName>
        <fullName evidence="2">Type-4 uracil-DNA glycosylase</fullName>
    </recommendedName>
</protein>
<evidence type="ECO:0000256" key="1">
    <source>
        <dbReference type="ARBA" id="ARBA00006521"/>
    </source>
</evidence>
<comment type="caution">
    <text evidence="11">The sequence shown here is derived from an EMBL/GenBank/DDBJ whole genome shotgun (WGS) entry which is preliminary data.</text>
</comment>
<dbReference type="Pfam" id="PF13566">
    <property type="entry name" value="DUF4130"/>
    <property type="match status" value="1"/>
</dbReference>
<evidence type="ECO:0000256" key="3">
    <source>
        <dbReference type="ARBA" id="ARBA00022485"/>
    </source>
</evidence>
<accession>A0A2S7EUC6</accession>
<dbReference type="Gene3D" id="3.40.470.10">
    <property type="entry name" value="Uracil-DNA glycosylase-like domain"/>
    <property type="match status" value="1"/>
</dbReference>
<dbReference type="InterPro" id="IPR023875">
    <property type="entry name" value="DNA_repair_put"/>
</dbReference>
<proteinExistence type="inferred from homology"/>
<evidence type="ECO:0000256" key="7">
    <source>
        <dbReference type="ARBA" id="ARBA00023004"/>
    </source>
</evidence>
<dbReference type="SUPFAM" id="SSF52141">
    <property type="entry name" value="Uracil-DNA glycosylase-like"/>
    <property type="match status" value="1"/>
</dbReference>
<feature type="domain" description="Uracil-DNA glycosylase-like" evidence="10">
    <location>
        <begin position="303"/>
        <end position="463"/>
    </location>
</feature>
<comment type="similarity">
    <text evidence="1">Belongs to the uracil-DNA glycosylase (UDG) superfamily. Type 4 (UDGa) family.</text>
</comment>
<evidence type="ECO:0000256" key="9">
    <source>
        <dbReference type="ARBA" id="ARBA00023204"/>
    </source>
</evidence>
<dbReference type="GO" id="GO:0046872">
    <property type="term" value="F:metal ion binding"/>
    <property type="evidence" value="ECO:0007669"/>
    <property type="project" value="UniProtKB-KW"/>
</dbReference>
<dbReference type="InterPro" id="IPR051536">
    <property type="entry name" value="UDG_Type-4/5"/>
</dbReference>
<dbReference type="InterPro" id="IPR005122">
    <property type="entry name" value="Uracil-DNA_glycosylase-like"/>
</dbReference>
<dbReference type="Pfam" id="PF03167">
    <property type="entry name" value="UDG"/>
    <property type="match status" value="1"/>
</dbReference>
<keyword evidence="4" id="KW-0479">Metal-binding</keyword>
<evidence type="ECO:0000313" key="11">
    <source>
        <dbReference type="EMBL" id="PPU96764.1"/>
    </source>
</evidence>